<feature type="transmembrane region" description="Helical" evidence="1">
    <location>
        <begin position="56"/>
        <end position="78"/>
    </location>
</feature>
<accession>A0ABN9VJA0</accession>
<proteinExistence type="predicted"/>
<sequence length="255" mass="28075">HEWIGIRFGMAEDCAILGLAHDFNDELLELLRHFMAKKGHAPIKQARSLAGRADRVALIIPVATPFAAAMWAALTGALRQASAGKRESPPNAVPLQRFFTAARWFRALQEPGGEARRPECFLPLERRVHPRPDAEVLDVFGAVLGQAKYQSLWEFLALLLALIIWRRHAEHAVLHVIGGSVAALQDAMQLRGSGDMLVVAREIAWRAVRWPLHFECAHLPKEFNLVADALGRLAAVPPAAFPAQLRGVPRSSVPA</sequence>
<evidence type="ECO:0000313" key="2">
    <source>
        <dbReference type="EMBL" id="CAK0872915.1"/>
    </source>
</evidence>
<protein>
    <submittedName>
        <fullName evidence="2">Uncharacterized protein</fullName>
    </submittedName>
</protein>
<comment type="caution">
    <text evidence="2">The sequence shown here is derived from an EMBL/GenBank/DDBJ whole genome shotgun (WGS) entry which is preliminary data.</text>
</comment>
<reference evidence="2" key="1">
    <citation type="submission" date="2023-10" db="EMBL/GenBank/DDBJ databases">
        <authorList>
            <person name="Chen Y."/>
            <person name="Shah S."/>
            <person name="Dougan E. K."/>
            <person name="Thang M."/>
            <person name="Chan C."/>
        </authorList>
    </citation>
    <scope>NUCLEOTIDE SEQUENCE [LARGE SCALE GENOMIC DNA]</scope>
</reference>
<evidence type="ECO:0000313" key="3">
    <source>
        <dbReference type="Proteomes" id="UP001189429"/>
    </source>
</evidence>
<dbReference type="Proteomes" id="UP001189429">
    <property type="component" value="Unassembled WGS sequence"/>
</dbReference>
<keyword evidence="1" id="KW-0812">Transmembrane</keyword>
<feature type="non-terminal residue" evidence="2">
    <location>
        <position position="255"/>
    </location>
</feature>
<keyword evidence="1" id="KW-0472">Membrane</keyword>
<dbReference type="EMBL" id="CAUYUJ010017217">
    <property type="protein sequence ID" value="CAK0872915.1"/>
    <property type="molecule type" value="Genomic_DNA"/>
</dbReference>
<evidence type="ECO:0000256" key="1">
    <source>
        <dbReference type="SAM" id="Phobius"/>
    </source>
</evidence>
<feature type="non-terminal residue" evidence="2">
    <location>
        <position position="1"/>
    </location>
</feature>
<gene>
    <name evidence="2" type="ORF">PCOR1329_LOCUS58249</name>
</gene>
<organism evidence="2 3">
    <name type="scientific">Prorocentrum cordatum</name>
    <dbReference type="NCBI Taxonomy" id="2364126"/>
    <lineage>
        <taxon>Eukaryota</taxon>
        <taxon>Sar</taxon>
        <taxon>Alveolata</taxon>
        <taxon>Dinophyceae</taxon>
        <taxon>Prorocentrales</taxon>
        <taxon>Prorocentraceae</taxon>
        <taxon>Prorocentrum</taxon>
    </lineage>
</organism>
<keyword evidence="1" id="KW-1133">Transmembrane helix</keyword>
<keyword evidence="3" id="KW-1185">Reference proteome</keyword>
<name>A0ABN9VJA0_9DINO</name>